<protein>
    <submittedName>
        <fullName evidence="1">Uncharacterized protein mlr5716</fullName>
    </submittedName>
</protein>
<dbReference type="EMBL" id="EF524067">
    <property type="protein sequence ID" value="ABP88262.1"/>
    <property type="molecule type" value="Genomic_DNA"/>
</dbReference>
<reference evidence="1" key="2">
    <citation type="submission" date="2007-03" db="EMBL/GenBank/DDBJ databases">
        <authorList>
            <person name="Muirhead K."/>
        </authorList>
    </citation>
    <scope>NUCLEOTIDE SEQUENCE</scope>
    <source>
        <strain evidence="1">CJ3</strain>
    </source>
</reference>
<accession>A5A402</accession>
<evidence type="ECO:0000313" key="1">
    <source>
        <dbReference type="EMBL" id="ABP88262.1"/>
    </source>
</evidence>
<name>A5A402_9HYPH</name>
<sequence length="178" mass="19587">MLRYPPEWPISPHSGFDGLRSTGRRQLKQVGTILLAVLDIADDTEPSGDVRPLQPTARMDGKIAGECLDVPDMPLAEPHGRGPKKILLRGKQRIGGIAVLMPGDDRHGLLALDQRVRPAFLQIHHQIVVGDLAVLAGRRVFVRHPLGQAMEDILEIPERRCACFHFTSCSPGREFALG</sequence>
<dbReference type="AlphaFoldDB" id="A5A402"/>
<gene>
    <name evidence="1" type="primary">mlr5716</name>
</gene>
<organism evidence="1">
    <name type="scientific">Mesorhizobium sp. CJ3</name>
    <dbReference type="NCBI Taxonomy" id="437445"/>
    <lineage>
        <taxon>Bacteria</taxon>
        <taxon>Pseudomonadati</taxon>
        <taxon>Pseudomonadota</taxon>
        <taxon>Alphaproteobacteria</taxon>
        <taxon>Hyphomicrobiales</taxon>
        <taxon>Phyllobacteriaceae</taxon>
        <taxon>Mesorhizobium</taxon>
    </lineage>
</organism>
<reference evidence="1" key="1">
    <citation type="journal article" date="2007" name="Environ. Microbiol.">
        <title>Ferrichrome utilization in a mesorhizobial population: microevolution of a three-locus system.</title>
        <authorList>
            <person name="Carlton T.M."/>
            <person name="Sullivan J.T."/>
            <person name="Stuart G.S."/>
            <person name="Hutt K."/>
            <person name="Lamont I.L."/>
            <person name="Ronson C.W."/>
        </authorList>
    </citation>
    <scope>NUCLEOTIDE SEQUENCE</scope>
    <source>
        <strain evidence="1">CJ3</strain>
    </source>
</reference>
<proteinExistence type="predicted"/>